<gene>
    <name evidence="2" type="ORF">CM19_09480</name>
</gene>
<protein>
    <submittedName>
        <fullName evidence="2">Adenylate cyclase</fullName>
    </submittedName>
</protein>
<dbReference type="Gene3D" id="2.40.320.10">
    <property type="entry name" value="Hypothetical Protein Pfu-838710-001"/>
    <property type="match status" value="1"/>
</dbReference>
<organism evidence="2 3">
    <name type="scientific">Candidatus Acidianus copahuensis</name>
    <dbReference type="NCBI Taxonomy" id="1160895"/>
    <lineage>
        <taxon>Archaea</taxon>
        <taxon>Thermoproteota</taxon>
        <taxon>Thermoprotei</taxon>
        <taxon>Sulfolobales</taxon>
        <taxon>Sulfolobaceae</taxon>
        <taxon>Acidianus</taxon>
    </lineage>
</organism>
<dbReference type="InterPro" id="IPR008173">
    <property type="entry name" value="Adenylyl_cyclase_CyaB"/>
</dbReference>
<feature type="domain" description="CYTH" evidence="1">
    <location>
        <begin position="4"/>
        <end position="175"/>
    </location>
</feature>
<evidence type="ECO:0000259" key="1">
    <source>
        <dbReference type="PROSITE" id="PS51707"/>
    </source>
</evidence>
<comment type="caution">
    <text evidence="2">The sequence shown here is derived from an EMBL/GenBank/DDBJ whole genome shotgun (WGS) entry which is preliminary data.</text>
</comment>
<dbReference type="PANTHER" id="PTHR21028:SF2">
    <property type="entry name" value="CYTH DOMAIN-CONTAINING PROTEIN"/>
    <property type="match status" value="1"/>
</dbReference>
<dbReference type="Proteomes" id="UP000024332">
    <property type="component" value="Unassembled WGS sequence"/>
</dbReference>
<dbReference type="Pfam" id="PF01928">
    <property type="entry name" value="CYTH"/>
    <property type="match status" value="1"/>
</dbReference>
<sequence length="179" mass="20978">MTDVIEREVKLKLTNKNIEQILEKLKSEGYTIDKEVERDIYLNGEYRDFRKTDEALRLRITNKGAELTYKGPKMSVRSKSREEITVGITDYETMLKILTKLGFNPVHEVQKIRYYIKINNFTICLDKVQDLGDFIEIEGINSDEEELLGFTQYFMKKYNIEGEKLTKSYLELLVGKNGN</sequence>
<dbReference type="RefSeq" id="WP_048100111.1">
    <property type="nucleotide sequence ID" value="NZ_JFZT01000048.1"/>
</dbReference>
<dbReference type="AlphaFoldDB" id="A0A031LLP8"/>
<accession>A0A031LLP8</accession>
<dbReference type="SMART" id="SM01118">
    <property type="entry name" value="CYTH"/>
    <property type="match status" value="1"/>
</dbReference>
<name>A0A031LLP8_9CREN</name>
<proteinExistence type="predicted"/>
<dbReference type="STRING" id="1160895.CM19_09480"/>
<keyword evidence="3" id="KW-1185">Reference proteome</keyword>
<evidence type="ECO:0000313" key="3">
    <source>
        <dbReference type="Proteomes" id="UP000024332"/>
    </source>
</evidence>
<dbReference type="PANTHER" id="PTHR21028">
    <property type="entry name" value="SI:CH211-156B7.4"/>
    <property type="match status" value="1"/>
</dbReference>
<dbReference type="InterPro" id="IPR033469">
    <property type="entry name" value="CYTH-like_dom_sf"/>
</dbReference>
<dbReference type="PROSITE" id="PS51707">
    <property type="entry name" value="CYTH"/>
    <property type="match status" value="1"/>
</dbReference>
<dbReference type="SUPFAM" id="SSF55154">
    <property type="entry name" value="CYTH-like phosphatases"/>
    <property type="match status" value="1"/>
</dbReference>
<dbReference type="InterPro" id="IPR023577">
    <property type="entry name" value="CYTH_domain"/>
</dbReference>
<dbReference type="NCBIfam" id="TIGR00318">
    <property type="entry name" value="cyaB"/>
    <property type="match status" value="1"/>
</dbReference>
<dbReference type="EMBL" id="JFZT01000048">
    <property type="protein sequence ID" value="EZQ03061.1"/>
    <property type="molecule type" value="Genomic_DNA"/>
</dbReference>
<dbReference type="OrthoDB" id="46040at2157"/>
<evidence type="ECO:0000313" key="2">
    <source>
        <dbReference type="EMBL" id="EZQ03061.1"/>
    </source>
</evidence>
<reference evidence="2 3" key="1">
    <citation type="submission" date="2014-03" db="EMBL/GenBank/DDBJ databases">
        <title>Draft genome sequence of the novel thermoacidophilic archaea Acidianus copahuensis ALE1 strain, isolated from Copahue volcanic area in Neuquen Argentina.</title>
        <authorList>
            <person name="Urbieta M.S."/>
            <person name="Rascovan N."/>
            <person name="Castro C."/>
            <person name="Revale S."/>
            <person name="Giaveno M.A."/>
            <person name="Vazquez M.P."/>
            <person name="Donati E.R."/>
        </authorList>
    </citation>
    <scope>NUCLEOTIDE SEQUENCE [LARGE SCALE GENOMIC DNA]</scope>
    <source>
        <strain evidence="2 3">ALE1</strain>
    </source>
</reference>
<dbReference type="CDD" id="cd07890">
    <property type="entry name" value="CYTH-like_AC_IV-like"/>
    <property type="match status" value="1"/>
</dbReference>